<evidence type="ECO:0000256" key="4">
    <source>
        <dbReference type="ARBA" id="ARBA00023295"/>
    </source>
</evidence>
<gene>
    <name evidence="7" type="ORF">GCM10009117_02040</name>
</gene>
<evidence type="ECO:0000256" key="5">
    <source>
        <dbReference type="RuleBase" id="RU361192"/>
    </source>
</evidence>
<dbReference type="Pfam" id="PF18962">
    <property type="entry name" value="Por_Secre_tail"/>
    <property type="match status" value="1"/>
</dbReference>
<evidence type="ECO:0000259" key="6">
    <source>
        <dbReference type="Pfam" id="PF18962"/>
    </source>
</evidence>
<dbReference type="InterPro" id="IPR026444">
    <property type="entry name" value="Secre_tail"/>
</dbReference>
<evidence type="ECO:0000313" key="8">
    <source>
        <dbReference type="Proteomes" id="UP001500507"/>
    </source>
</evidence>
<dbReference type="Pfam" id="PF07745">
    <property type="entry name" value="Glyco_hydro_53"/>
    <property type="match status" value="1"/>
</dbReference>
<dbReference type="EMBL" id="BAAAFG010000001">
    <property type="protein sequence ID" value="GAA0871059.1"/>
    <property type="molecule type" value="Genomic_DNA"/>
</dbReference>
<organism evidence="7 8">
    <name type="scientific">Gangjinia marincola</name>
    <dbReference type="NCBI Taxonomy" id="578463"/>
    <lineage>
        <taxon>Bacteria</taxon>
        <taxon>Pseudomonadati</taxon>
        <taxon>Bacteroidota</taxon>
        <taxon>Flavobacteriia</taxon>
        <taxon>Flavobacteriales</taxon>
        <taxon>Flavobacteriaceae</taxon>
        <taxon>Gangjinia</taxon>
    </lineage>
</organism>
<dbReference type="EC" id="3.2.1.89" evidence="5"/>
<evidence type="ECO:0000256" key="2">
    <source>
        <dbReference type="ARBA" id="ARBA00022729"/>
    </source>
</evidence>
<dbReference type="InterPro" id="IPR011683">
    <property type="entry name" value="Glyco_hydro_53"/>
</dbReference>
<keyword evidence="4 5" id="KW-0326">Glycosidase</keyword>
<comment type="similarity">
    <text evidence="1 5">Belongs to the glycosyl hydrolase 53 family.</text>
</comment>
<dbReference type="Gene3D" id="3.20.20.80">
    <property type="entry name" value="Glycosidases"/>
    <property type="match status" value="1"/>
</dbReference>
<dbReference type="Proteomes" id="UP001500507">
    <property type="component" value="Unassembled WGS sequence"/>
</dbReference>
<dbReference type="InterPro" id="IPR017853">
    <property type="entry name" value="GH"/>
</dbReference>
<proteinExistence type="inferred from homology"/>
<evidence type="ECO:0000256" key="1">
    <source>
        <dbReference type="ARBA" id="ARBA00010687"/>
    </source>
</evidence>
<name>A0ABP3XT95_9FLAO</name>
<evidence type="ECO:0000313" key="7">
    <source>
        <dbReference type="EMBL" id="GAA0871059.1"/>
    </source>
</evidence>
<comment type="catalytic activity">
    <reaction evidence="5">
        <text>The enzyme specifically hydrolyzes (1-&gt;4)-beta-D-galactosidic linkages in type I arabinogalactans.</text>
        <dbReference type="EC" id="3.2.1.89"/>
    </reaction>
</comment>
<keyword evidence="8" id="KW-1185">Reference proteome</keyword>
<reference evidence="8" key="1">
    <citation type="journal article" date="2019" name="Int. J. Syst. Evol. Microbiol.">
        <title>The Global Catalogue of Microorganisms (GCM) 10K type strain sequencing project: providing services to taxonomists for standard genome sequencing and annotation.</title>
        <authorList>
            <consortium name="The Broad Institute Genomics Platform"/>
            <consortium name="The Broad Institute Genome Sequencing Center for Infectious Disease"/>
            <person name="Wu L."/>
            <person name="Ma J."/>
        </authorList>
    </citation>
    <scope>NUCLEOTIDE SEQUENCE [LARGE SCALE GENOMIC DNA]</scope>
    <source>
        <strain evidence="8">JCM 16082</strain>
    </source>
</reference>
<evidence type="ECO:0000256" key="3">
    <source>
        <dbReference type="ARBA" id="ARBA00022801"/>
    </source>
</evidence>
<comment type="caution">
    <text evidence="7">The sequence shown here is derived from an EMBL/GenBank/DDBJ whole genome shotgun (WGS) entry which is preliminary data.</text>
</comment>
<keyword evidence="3 5" id="KW-0378">Hydrolase</keyword>
<feature type="domain" description="Secretion system C-terminal sorting" evidence="6">
    <location>
        <begin position="80"/>
        <end position="144"/>
    </location>
</feature>
<sequence>MDYLNDLSQLVYDQGGSGVIYWEPAWISSAMCDQWGQGSSYENVSLFDFNNSNQALTAFEFFEFCNNLEVNAFSSDEFAVYPNPSKAEWTISTSTVADRIIIYDVKGKLILSILPSSTFEAIDNQNLSRGLYLARITLGIKQYTFHLIKQ</sequence>
<dbReference type="NCBIfam" id="TIGR04183">
    <property type="entry name" value="Por_Secre_tail"/>
    <property type="match status" value="1"/>
</dbReference>
<dbReference type="SUPFAM" id="SSF51445">
    <property type="entry name" value="(Trans)glycosidases"/>
    <property type="match status" value="1"/>
</dbReference>
<protein>
    <recommendedName>
        <fullName evidence="5">Arabinogalactan endo-beta-1,4-galactanase</fullName>
        <ecNumber evidence="5">3.2.1.89</ecNumber>
    </recommendedName>
</protein>
<keyword evidence="2" id="KW-0732">Signal</keyword>
<accession>A0ABP3XT95</accession>